<reference evidence="2 3" key="1">
    <citation type="journal article" date="2019" name="Int. J. Syst. Evol. Microbiol.">
        <title>The Global Catalogue of Microorganisms (GCM) 10K type strain sequencing project: providing services to taxonomists for standard genome sequencing and annotation.</title>
        <authorList>
            <consortium name="The Broad Institute Genomics Platform"/>
            <consortium name="The Broad Institute Genome Sequencing Center for Infectious Disease"/>
            <person name="Wu L."/>
            <person name="Ma J."/>
        </authorList>
    </citation>
    <scope>NUCLEOTIDE SEQUENCE [LARGE SCALE GENOMIC DNA]</scope>
    <source>
        <strain evidence="2 3">JCM 6485</strain>
    </source>
</reference>
<dbReference type="EMBL" id="BAAACO010000001">
    <property type="protein sequence ID" value="GAA0858113.1"/>
    <property type="molecule type" value="Genomic_DNA"/>
</dbReference>
<dbReference type="Proteomes" id="UP001501764">
    <property type="component" value="Unassembled WGS sequence"/>
</dbReference>
<dbReference type="Pfam" id="PF12650">
    <property type="entry name" value="DUF3784"/>
    <property type="match status" value="1"/>
</dbReference>
<evidence type="ECO:0000313" key="2">
    <source>
        <dbReference type="EMBL" id="GAA0858113.1"/>
    </source>
</evidence>
<dbReference type="RefSeq" id="WP_224168305.1">
    <property type="nucleotide sequence ID" value="NZ_BAAACO010000001.1"/>
</dbReference>
<proteinExistence type="predicted"/>
<protein>
    <submittedName>
        <fullName evidence="2">DUF3784 domain-containing protein</fullName>
    </submittedName>
</protein>
<name>A0ABN1LN19_9CLOT</name>
<sequence length="106" mass="12137">MIGKILMIALFILLGTMLSLGKWSFLIAGFNTMSKEEKENYDVLSLCKFMGKFMFMIAFCISLFVLSDVLMMKILFNIGITLFIVAILFVIIYANTGNRFENKKPR</sequence>
<evidence type="ECO:0000313" key="3">
    <source>
        <dbReference type="Proteomes" id="UP001501764"/>
    </source>
</evidence>
<keyword evidence="1" id="KW-0812">Transmembrane</keyword>
<keyword evidence="1" id="KW-0472">Membrane</keyword>
<evidence type="ECO:0000256" key="1">
    <source>
        <dbReference type="SAM" id="Phobius"/>
    </source>
</evidence>
<feature type="transmembrane region" description="Helical" evidence="1">
    <location>
        <begin position="74"/>
        <end position="96"/>
    </location>
</feature>
<feature type="transmembrane region" description="Helical" evidence="1">
    <location>
        <begin position="49"/>
        <end position="68"/>
    </location>
</feature>
<feature type="transmembrane region" description="Helical" evidence="1">
    <location>
        <begin position="6"/>
        <end position="28"/>
    </location>
</feature>
<organism evidence="2 3">
    <name type="scientific">Clostridium nitritogenes</name>
    <dbReference type="NCBI Taxonomy" id="83340"/>
    <lineage>
        <taxon>Bacteria</taxon>
        <taxon>Bacillati</taxon>
        <taxon>Bacillota</taxon>
        <taxon>Clostridia</taxon>
        <taxon>Eubacteriales</taxon>
        <taxon>Clostridiaceae</taxon>
        <taxon>Clostridium</taxon>
    </lineage>
</organism>
<gene>
    <name evidence="2" type="ORF">GCM10008916_14590</name>
</gene>
<dbReference type="InterPro" id="IPR017259">
    <property type="entry name" value="UCP037672"/>
</dbReference>
<keyword evidence="1" id="KW-1133">Transmembrane helix</keyword>
<keyword evidence="3" id="KW-1185">Reference proteome</keyword>
<comment type="caution">
    <text evidence="2">The sequence shown here is derived from an EMBL/GenBank/DDBJ whole genome shotgun (WGS) entry which is preliminary data.</text>
</comment>
<accession>A0ABN1LN19</accession>